<gene>
    <name evidence="1" type="ORF">SMRZ_LOCUS16589</name>
</gene>
<dbReference type="PANTHER" id="PTHR21301:SF10">
    <property type="entry name" value="REVERSE TRANSCRIPTASE DOMAIN-CONTAINING PROTEIN"/>
    <property type="match status" value="1"/>
</dbReference>
<dbReference type="STRING" id="48269.A0A183MKL4"/>
<reference evidence="1 2" key="1">
    <citation type="submission" date="2018-11" db="EMBL/GenBank/DDBJ databases">
        <authorList>
            <consortium name="Pathogen Informatics"/>
        </authorList>
    </citation>
    <scope>NUCLEOTIDE SEQUENCE [LARGE SCALE GENOMIC DNA]</scope>
    <source>
        <strain evidence="1 2">Zambia</strain>
    </source>
</reference>
<dbReference type="Proteomes" id="UP000277204">
    <property type="component" value="Unassembled WGS sequence"/>
</dbReference>
<sequence>MYTKDAQFQYDDIIRHQNSVEMGRPPGSILADLLTANFEKTKLKGAINEMICYAGYADDTFIVCSDQQQTKHMVNLFRDADTNIQFTMEYKKDNDFHFFNITVQQRENGTVQRSAYRKDMWDDIYMKLNSFCSISYKTALIKTLSQKGTDMYFQYTESKIIER</sequence>
<evidence type="ECO:0000313" key="1">
    <source>
        <dbReference type="EMBL" id="VDP21421.1"/>
    </source>
</evidence>
<keyword evidence="2" id="KW-1185">Reference proteome</keyword>
<dbReference type="EMBL" id="UZAI01017177">
    <property type="protein sequence ID" value="VDP21421.1"/>
    <property type="molecule type" value="Genomic_DNA"/>
</dbReference>
<proteinExistence type="predicted"/>
<protein>
    <submittedName>
        <fullName evidence="1">Uncharacterized protein</fullName>
    </submittedName>
</protein>
<dbReference type="PANTHER" id="PTHR21301">
    <property type="entry name" value="REVERSE TRANSCRIPTASE"/>
    <property type="match status" value="1"/>
</dbReference>
<organism evidence="1 2">
    <name type="scientific">Schistosoma margrebowiei</name>
    <dbReference type="NCBI Taxonomy" id="48269"/>
    <lineage>
        <taxon>Eukaryota</taxon>
        <taxon>Metazoa</taxon>
        <taxon>Spiralia</taxon>
        <taxon>Lophotrochozoa</taxon>
        <taxon>Platyhelminthes</taxon>
        <taxon>Trematoda</taxon>
        <taxon>Digenea</taxon>
        <taxon>Strigeidida</taxon>
        <taxon>Schistosomatoidea</taxon>
        <taxon>Schistosomatidae</taxon>
        <taxon>Schistosoma</taxon>
    </lineage>
</organism>
<accession>A0A183MKL4</accession>
<name>A0A183MKL4_9TREM</name>
<dbReference type="AlphaFoldDB" id="A0A183MKL4"/>
<evidence type="ECO:0000313" key="2">
    <source>
        <dbReference type="Proteomes" id="UP000277204"/>
    </source>
</evidence>